<dbReference type="VEuPathDB" id="FungiDB:GW608_M09713"/>
<name>A0A0W0DQE1_CANGB</name>
<evidence type="ECO:0000256" key="5">
    <source>
        <dbReference type="ARBA" id="ARBA00023242"/>
    </source>
</evidence>
<comment type="similarity">
    <text evidence="3">Belongs to the CCNDBP1 family.</text>
</comment>
<dbReference type="AlphaFoldDB" id="A0A0W0DQE1"/>
<dbReference type="Pfam" id="PF20936">
    <property type="entry name" value="GCIP_C"/>
    <property type="match status" value="1"/>
</dbReference>
<sequence length="353" mass="39506">MGEEVTFAELKELAGSIKEQFVDPYKNDIGALKKISSETKLQGSDPLTELEKLAKILKAYSTKLGIICEPSKLHGNYHAAYTELKNYADSLFYLLSLLPLFTREQGKLYASYLNEDVFTQVLGLLNGTEMLCDEICSSSKENEGDNKDRLISVGIIWASCDELCDIVKGGNYGLLSKRIALSCGLVDDVLEDIHGWLEDPQLEGADDFLGDDLDSIDELEDGVKKMGIDGDDEEMIEIVKKFLSEWQTKIKMIKLLLSSFSKSITLTTGKNIPNLGSKLDELNKLHKQVILHLDELVSDVFMSGAAFDEDEMGPSIADLNDTLAKMVHIIKEISKQDPKKSKWIDVWNNKYFE</sequence>
<dbReference type="InterPro" id="IPR026907">
    <property type="entry name" value="GCIP-like"/>
</dbReference>
<dbReference type="Proteomes" id="UP000054886">
    <property type="component" value="Unassembled WGS sequence"/>
</dbReference>
<keyword evidence="5" id="KW-0539">Nucleus</keyword>
<evidence type="ECO:0000256" key="1">
    <source>
        <dbReference type="ARBA" id="ARBA00004123"/>
    </source>
</evidence>
<evidence type="ECO:0000256" key="2">
    <source>
        <dbReference type="ARBA" id="ARBA00004496"/>
    </source>
</evidence>
<evidence type="ECO:0000256" key="3">
    <source>
        <dbReference type="ARBA" id="ARBA00008940"/>
    </source>
</evidence>
<evidence type="ECO:0000259" key="7">
    <source>
        <dbReference type="Pfam" id="PF13324"/>
    </source>
</evidence>
<dbReference type="VEuPathDB" id="FungiDB:B1J91_M09757g"/>
<dbReference type="VEuPathDB" id="FungiDB:GVI51_M09735"/>
<evidence type="ECO:0000256" key="6">
    <source>
        <dbReference type="ARBA" id="ARBA00023306"/>
    </source>
</evidence>
<dbReference type="VEuPathDB" id="FungiDB:GWK60_M09713"/>
<evidence type="ECO:0000313" key="9">
    <source>
        <dbReference type="EMBL" id="KTB01963.1"/>
    </source>
</evidence>
<comment type="subcellular location">
    <subcellularLocation>
        <location evidence="2">Cytoplasm</location>
    </subcellularLocation>
    <subcellularLocation>
        <location evidence="1">Nucleus</location>
    </subcellularLocation>
</comment>
<dbReference type="InterPro" id="IPR049318">
    <property type="entry name" value="GCIP_C"/>
</dbReference>
<dbReference type="GO" id="GO:0005737">
    <property type="term" value="C:cytoplasm"/>
    <property type="evidence" value="ECO:0007669"/>
    <property type="project" value="UniProtKB-SubCell"/>
</dbReference>
<dbReference type="PANTHER" id="PTHR15492:SF1">
    <property type="entry name" value="CYCLIN-D1-BINDING PROTEIN 1"/>
    <property type="match status" value="1"/>
</dbReference>
<organism evidence="9 10">
    <name type="scientific">Candida glabrata</name>
    <name type="common">Yeast</name>
    <name type="synonym">Torulopsis glabrata</name>
    <dbReference type="NCBI Taxonomy" id="5478"/>
    <lineage>
        <taxon>Eukaryota</taxon>
        <taxon>Fungi</taxon>
        <taxon>Dikarya</taxon>
        <taxon>Ascomycota</taxon>
        <taxon>Saccharomycotina</taxon>
        <taxon>Saccharomycetes</taxon>
        <taxon>Saccharomycetales</taxon>
        <taxon>Saccharomycetaceae</taxon>
        <taxon>Nakaseomyces</taxon>
    </lineage>
</organism>
<dbReference type="Pfam" id="PF13324">
    <property type="entry name" value="GCIP_N"/>
    <property type="match status" value="1"/>
</dbReference>
<comment type="caution">
    <text evidence="9">The sequence shown here is derived from an EMBL/GenBank/DDBJ whole genome shotgun (WGS) entry which is preliminary data.</text>
</comment>
<dbReference type="GO" id="GO:0005634">
    <property type="term" value="C:nucleus"/>
    <property type="evidence" value="ECO:0007669"/>
    <property type="project" value="UniProtKB-SubCell"/>
</dbReference>
<dbReference type="InterPro" id="IPR049317">
    <property type="entry name" value="GCIP-like_N"/>
</dbReference>
<protein>
    <submittedName>
        <fullName evidence="9">Uncharacterized protein</fullName>
    </submittedName>
</protein>
<dbReference type="PhylomeDB" id="A0A0W0DQE1"/>
<gene>
    <name evidence="9" type="ORF">AO440_004273</name>
</gene>
<evidence type="ECO:0000259" key="8">
    <source>
        <dbReference type="Pfam" id="PF20936"/>
    </source>
</evidence>
<keyword evidence="6" id="KW-0131">Cell cycle</keyword>
<dbReference type="Gene3D" id="1.20.1410.10">
    <property type="entry name" value="I/LWEQ domain"/>
    <property type="match status" value="1"/>
</dbReference>
<feature type="domain" description="Cyclin-D1-binding protein 1-like C-terminal" evidence="8">
    <location>
        <begin position="209"/>
        <end position="327"/>
    </location>
</feature>
<dbReference type="EMBL" id="LLZZ01000128">
    <property type="protein sequence ID" value="KTB01963.1"/>
    <property type="molecule type" value="Genomic_DNA"/>
</dbReference>
<evidence type="ECO:0000313" key="10">
    <source>
        <dbReference type="Proteomes" id="UP000054886"/>
    </source>
</evidence>
<evidence type="ECO:0000256" key="4">
    <source>
        <dbReference type="ARBA" id="ARBA00022490"/>
    </source>
</evidence>
<proteinExistence type="inferred from homology"/>
<dbReference type="Gene3D" id="1.20.1420.10">
    <property type="entry name" value="Talin, central domain"/>
    <property type="match status" value="1"/>
</dbReference>
<accession>A0A0W0DQE1</accession>
<dbReference type="PANTHER" id="PTHR15492">
    <property type="entry name" value="CYCLIN D1-BINDING PROTEIN 1"/>
    <property type="match status" value="1"/>
</dbReference>
<dbReference type="VEuPathDB" id="FungiDB:CAGL0M09757g"/>
<dbReference type="OMA" id="WIDTWEI"/>
<feature type="domain" description="Cyclin-D1-binding protein 1-like N-terminal" evidence="7">
    <location>
        <begin position="49"/>
        <end position="199"/>
    </location>
</feature>
<keyword evidence="4" id="KW-0963">Cytoplasm</keyword>
<reference evidence="9 10" key="1">
    <citation type="submission" date="2015-10" db="EMBL/GenBank/DDBJ databases">
        <title>Draft genomes sequences of Candida glabrata isolates 1A, 1B, 2A, 2B, 3A and 3B.</title>
        <authorList>
            <person name="Haavelsrud O.E."/>
            <person name="Gaustad P."/>
        </authorList>
    </citation>
    <scope>NUCLEOTIDE SEQUENCE [LARGE SCALE GENOMIC DNA]</scope>
    <source>
        <strain evidence="9">910700640</strain>
    </source>
</reference>